<protein>
    <submittedName>
        <fullName evidence="4">Protoporphyrinogen oxidase, chloroplastic/mitochondrial</fullName>
    </submittedName>
</protein>
<keyword evidence="5" id="KW-1185">Reference proteome</keyword>
<dbReference type="SUPFAM" id="SSF54001">
    <property type="entry name" value="Cysteine proteinases"/>
    <property type="match status" value="1"/>
</dbReference>
<dbReference type="GO" id="GO:0008234">
    <property type="term" value="F:cysteine-type peptidase activity"/>
    <property type="evidence" value="ECO:0007669"/>
    <property type="project" value="InterPro"/>
</dbReference>
<evidence type="ECO:0000256" key="1">
    <source>
        <dbReference type="ARBA" id="ARBA00008455"/>
    </source>
</evidence>
<feature type="compositionally biased region" description="Basic residues" evidence="2">
    <location>
        <begin position="1"/>
        <end position="18"/>
    </location>
</feature>
<dbReference type="SMART" id="SM00645">
    <property type="entry name" value="Pept_C1"/>
    <property type="match status" value="1"/>
</dbReference>
<comment type="similarity">
    <text evidence="1">Belongs to the peptidase C1 family.</text>
</comment>
<dbReference type="InterPro" id="IPR038765">
    <property type="entry name" value="Papain-like_cys_pep_sf"/>
</dbReference>
<dbReference type="InterPro" id="IPR000668">
    <property type="entry name" value="Peptidase_C1A_C"/>
</dbReference>
<dbReference type="Proteomes" id="UP001327560">
    <property type="component" value="Chromosome 3"/>
</dbReference>
<name>A0AAQ3QB08_9LILI</name>
<dbReference type="PANTHER" id="PTHR12411">
    <property type="entry name" value="CYSTEINE PROTEASE FAMILY C1-RELATED"/>
    <property type="match status" value="1"/>
</dbReference>
<dbReference type="Gene3D" id="1.10.3110.10">
    <property type="entry name" value="protoporphyrinogen ix oxidase, domain 3"/>
    <property type="match status" value="1"/>
</dbReference>
<dbReference type="GO" id="GO:0006508">
    <property type="term" value="P:proteolysis"/>
    <property type="evidence" value="ECO:0007669"/>
    <property type="project" value="InterPro"/>
</dbReference>
<dbReference type="Pfam" id="PF00112">
    <property type="entry name" value="Peptidase_C1"/>
    <property type="match status" value="1"/>
</dbReference>
<evidence type="ECO:0000313" key="4">
    <source>
        <dbReference type="EMBL" id="WOL02488.1"/>
    </source>
</evidence>
<gene>
    <name evidence="4" type="ORF">Cni_G11207</name>
</gene>
<evidence type="ECO:0000259" key="3">
    <source>
        <dbReference type="SMART" id="SM00645"/>
    </source>
</evidence>
<organism evidence="4 5">
    <name type="scientific">Canna indica</name>
    <name type="common">Indian-shot</name>
    <dbReference type="NCBI Taxonomy" id="4628"/>
    <lineage>
        <taxon>Eukaryota</taxon>
        <taxon>Viridiplantae</taxon>
        <taxon>Streptophyta</taxon>
        <taxon>Embryophyta</taxon>
        <taxon>Tracheophyta</taxon>
        <taxon>Spermatophyta</taxon>
        <taxon>Magnoliopsida</taxon>
        <taxon>Liliopsida</taxon>
        <taxon>Zingiberales</taxon>
        <taxon>Cannaceae</taxon>
        <taxon>Canna</taxon>
    </lineage>
</organism>
<feature type="region of interest" description="Disordered" evidence="2">
    <location>
        <begin position="1"/>
        <end position="28"/>
    </location>
</feature>
<reference evidence="4 5" key="1">
    <citation type="submission" date="2023-10" db="EMBL/GenBank/DDBJ databases">
        <title>Chromosome-scale genome assembly provides insights into flower coloration mechanisms of Canna indica.</title>
        <authorList>
            <person name="Li C."/>
        </authorList>
    </citation>
    <scope>NUCLEOTIDE SEQUENCE [LARGE SCALE GENOMIC DNA]</scope>
    <source>
        <tissue evidence="4">Flower</tissue>
    </source>
</reference>
<proteinExistence type="inferred from homology"/>
<dbReference type="Gene3D" id="3.90.70.10">
    <property type="entry name" value="Cysteine proteinases"/>
    <property type="match status" value="1"/>
</dbReference>
<feature type="domain" description="Peptidase C1A papain C-terminal" evidence="3">
    <location>
        <begin position="31"/>
        <end position="246"/>
    </location>
</feature>
<dbReference type="EMBL" id="CP136892">
    <property type="protein sequence ID" value="WOL02488.1"/>
    <property type="molecule type" value="Genomic_DNA"/>
</dbReference>
<evidence type="ECO:0000256" key="2">
    <source>
        <dbReference type="SAM" id="MobiDB-lite"/>
    </source>
</evidence>
<dbReference type="AlphaFoldDB" id="A0AAQ3QB08"/>
<evidence type="ECO:0000313" key="5">
    <source>
        <dbReference type="Proteomes" id="UP001327560"/>
    </source>
</evidence>
<accession>A0AAQ3QB08</accession>
<dbReference type="InterPro" id="IPR013128">
    <property type="entry name" value="Peptidase_C1A"/>
</dbReference>
<sequence>MAPRKKKTHKAQSSKKVPKAQSSKKDKSNHIMKIDWRGLFKTEIQEQIEEVCWAISIAATIEARYNKEMDEVKNQLSLSSQCMINSLIEEPDDDHTMPAYSKVHKFLGSKGLCTTDICPFEGRKSIKEKNLPKGDRVFTYEPKVIEKINEDDIMEVISKKGPVMGVLCVCDAFYNLKEDIYRGPTSTRVDRHSVCIIGYGTMEGIDFWMIRNSFGITWGESGYGKLIQKSSRSEGGSLFEAIWYPKPMAQSKRYVVKNGAPQLIPLNPVSFITSNILSAQSKAKMLLEPFLWNKTRTKQSSEVSDENLQESVGQFFRRHFGEEFCPCIVNAKSFHASSYIEQFLFFAPCVVDYLIDPFVAGTSAGDPESLSVSHAFPELWSLEKNFDGSSPLSSWSISYAAHDADIMELKKDQIFDAVIMTVINFNE</sequence>